<dbReference type="Proteomes" id="UP000811899">
    <property type="component" value="Unassembled WGS sequence"/>
</dbReference>
<organism evidence="1 2">
    <name type="scientific">Geoanaerobacter pelophilus</name>
    <dbReference type="NCBI Taxonomy" id="60036"/>
    <lineage>
        <taxon>Bacteria</taxon>
        <taxon>Pseudomonadati</taxon>
        <taxon>Thermodesulfobacteriota</taxon>
        <taxon>Desulfuromonadia</taxon>
        <taxon>Geobacterales</taxon>
        <taxon>Geobacteraceae</taxon>
        <taxon>Geoanaerobacter</taxon>
    </lineage>
</organism>
<dbReference type="InterPro" id="IPR018741">
    <property type="entry name" value="DUF2288"/>
</dbReference>
<proteinExistence type="predicted"/>
<protein>
    <submittedName>
        <fullName evidence="1">DUF2288 family protein</fullName>
    </submittedName>
</protein>
<dbReference type="EMBL" id="JAHCVJ010000004">
    <property type="protein sequence ID" value="MBT0664976.1"/>
    <property type="molecule type" value="Genomic_DNA"/>
</dbReference>
<sequence>MDDAQDKHALEIETAQWQWLKPHHEREALFAVSRDLDLAEVGERIAADDAAIVERWLASRLLGRPTDGQVAAWDQDPASSFSMLIVSPFVLIQEHE</sequence>
<evidence type="ECO:0000313" key="1">
    <source>
        <dbReference type="EMBL" id="MBT0664976.1"/>
    </source>
</evidence>
<name>A0AAW4LCT1_9BACT</name>
<dbReference type="AlphaFoldDB" id="A0AAW4LCT1"/>
<comment type="caution">
    <text evidence="1">The sequence shown here is derived from an EMBL/GenBank/DDBJ whole genome shotgun (WGS) entry which is preliminary data.</text>
</comment>
<evidence type="ECO:0000313" key="2">
    <source>
        <dbReference type="Proteomes" id="UP000811899"/>
    </source>
</evidence>
<dbReference type="Pfam" id="PF10052">
    <property type="entry name" value="DUF2288"/>
    <property type="match status" value="1"/>
</dbReference>
<accession>A0AAW4LCT1</accession>
<gene>
    <name evidence="1" type="ORF">KI809_11785</name>
</gene>
<reference evidence="1 2" key="1">
    <citation type="submission" date="2021-05" db="EMBL/GenBank/DDBJ databases">
        <title>The draft genome of Geobacter pelophilus DSM 12255.</title>
        <authorList>
            <person name="Xu Z."/>
            <person name="Masuda Y."/>
            <person name="Itoh H."/>
            <person name="Senoo K."/>
        </authorList>
    </citation>
    <scope>NUCLEOTIDE SEQUENCE [LARGE SCALE GENOMIC DNA]</scope>
    <source>
        <strain evidence="1 2">DSM 12255</strain>
    </source>
</reference>
<dbReference type="RefSeq" id="WP_214171746.1">
    <property type="nucleotide sequence ID" value="NZ_JAHCVJ010000004.1"/>
</dbReference>
<keyword evidence="2" id="KW-1185">Reference proteome</keyword>